<comment type="caution">
    <text evidence="2">The sequence shown here is derived from an EMBL/GenBank/DDBJ whole genome shotgun (WGS) entry which is preliminary data.</text>
</comment>
<gene>
    <name evidence="2" type="ORF">DI564_13895</name>
</gene>
<evidence type="ECO:0000313" key="2">
    <source>
        <dbReference type="EMBL" id="PZQ12052.1"/>
    </source>
</evidence>
<evidence type="ECO:0000256" key="1">
    <source>
        <dbReference type="SAM" id="SignalP"/>
    </source>
</evidence>
<accession>A0A2W5K404</accession>
<evidence type="ECO:0000313" key="3">
    <source>
        <dbReference type="Proteomes" id="UP000249046"/>
    </source>
</evidence>
<dbReference type="EMBL" id="QFPO01000014">
    <property type="protein sequence ID" value="PZQ12052.1"/>
    <property type="molecule type" value="Genomic_DNA"/>
</dbReference>
<dbReference type="Gene3D" id="2.160.20.10">
    <property type="entry name" value="Single-stranded right-handed beta-helix, Pectin lyase-like"/>
    <property type="match status" value="1"/>
</dbReference>
<reference evidence="2 3" key="1">
    <citation type="submission" date="2017-08" db="EMBL/GenBank/DDBJ databases">
        <title>Infants hospitalized years apart are colonized by the same room-sourced microbial strains.</title>
        <authorList>
            <person name="Brooks B."/>
            <person name="Olm M.R."/>
            <person name="Firek B.A."/>
            <person name="Baker R."/>
            <person name="Thomas B.C."/>
            <person name="Morowitz M.J."/>
            <person name="Banfield J.F."/>
        </authorList>
    </citation>
    <scope>NUCLEOTIDE SEQUENCE [LARGE SCALE GENOMIC DNA]</scope>
    <source>
        <strain evidence="2">S2_005_003_R2_42</strain>
    </source>
</reference>
<dbReference type="SUPFAM" id="SSF51126">
    <property type="entry name" value="Pectin lyase-like"/>
    <property type="match status" value="1"/>
</dbReference>
<dbReference type="InterPro" id="IPR012334">
    <property type="entry name" value="Pectin_lyas_fold"/>
</dbReference>
<dbReference type="SMART" id="SM00710">
    <property type="entry name" value="PbH1"/>
    <property type="match status" value="4"/>
</dbReference>
<protein>
    <recommendedName>
        <fullName evidence="4">Right handed beta helix domain-containing protein</fullName>
    </recommendedName>
</protein>
<evidence type="ECO:0008006" key="4">
    <source>
        <dbReference type="Google" id="ProtNLM"/>
    </source>
</evidence>
<name>A0A2W5K404_9GAMM</name>
<dbReference type="InterPro" id="IPR011050">
    <property type="entry name" value="Pectin_lyase_fold/virulence"/>
</dbReference>
<keyword evidence="1" id="KW-0732">Signal</keyword>
<dbReference type="InterPro" id="IPR006626">
    <property type="entry name" value="PbH1"/>
</dbReference>
<sequence length="299" mass="30361">MKYLFSKLACIAFGTCAFATAAIAQTPVSPPGSWPFAITTPGSYRLTANMLAPAASSAILITSNNVTLDLNGFTVSQSGLVTLCNPDTTTGYGSTCVAAGGPVLISASGRNITIKNGTVYNGPGGGISLSVGIPIEAMYGTFEDLRVIGNRGAGISASGDGNRFIRVDASYNAGHGIISGTDAHLESVSASWNDGYGVSASAYNISSRVIARANGQTGLYASGIVDKVLVRENNGEGIVVAGVLRNVFSDDNGFDDVGTGILLDSNFNTGTVYTSGCYAQTRAGGFAGSGVPMTSNTCP</sequence>
<feature type="signal peptide" evidence="1">
    <location>
        <begin position="1"/>
        <end position="21"/>
    </location>
</feature>
<dbReference type="AlphaFoldDB" id="A0A2W5K404"/>
<feature type="chain" id="PRO_5016154828" description="Right handed beta helix domain-containing protein" evidence="1">
    <location>
        <begin position="22"/>
        <end position="299"/>
    </location>
</feature>
<organism evidence="2 3">
    <name type="scientific">Rhodanobacter denitrificans</name>
    <dbReference type="NCBI Taxonomy" id="666685"/>
    <lineage>
        <taxon>Bacteria</taxon>
        <taxon>Pseudomonadati</taxon>
        <taxon>Pseudomonadota</taxon>
        <taxon>Gammaproteobacteria</taxon>
        <taxon>Lysobacterales</taxon>
        <taxon>Rhodanobacteraceae</taxon>
        <taxon>Rhodanobacter</taxon>
    </lineage>
</organism>
<dbReference type="Proteomes" id="UP000249046">
    <property type="component" value="Unassembled WGS sequence"/>
</dbReference>
<proteinExistence type="predicted"/>